<dbReference type="Gene3D" id="1.10.287.130">
    <property type="match status" value="1"/>
</dbReference>
<dbReference type="InterPro" id="IPR005467">
    <property type="entry name" value="His_kinase_dom"/>
</dbReference>
<dbReference type="InterPro" id="IPR036890">
    <property type="entry name" value="HATPase_C_sf"/>
</dbReference>
<dbReference type="Pfam" id="PF00989">
    <property type="entry name" value="PAS"/>
    <property type="match status" value="1"/>
</dbReference>
<protein>
    <recommendedName>
        <fullName evidence="2">histidine kinase</fullName>
        <ecNumber evidence="2">2.7.13.3</ecNumber>
    </recommendedName>
</protein>
<dbReference type="EMBL" id="CP000142">
    <property type="protein sequence ID" value="ABA89234.1"/>
    <property type="molecule type" value="Genomic_DNA"/>
</dbReference>
<name>Q3A323_SYNC1</name>
<dbReference type="InterPro" id="IPR036097">
    <property type="entry name" value="HisK_dim/P_sf"/>
</dbReference>
<dbReference type="RefSeq" id="WP_011341744.1">
    <property type="nucleotide sequence ID" value="NC_007498.2"/>
</dbReference>
<dbReference type="eggNOG" id="COG3852">
    <property type="taxonomic scope" value="Bacteria"/>
</dbReference>
<dbReference type="InterPro" id="IPR003594">
    <property type="entry name" value="HATPase_dom"/>
</dbReference>
<reference evidence="11 12" key="2">
    <citation type="journal article" date="2012" name="BMC Genomics">
        <title>The genome of Pelobacter carbinolicus reveals surprising metabolic capabilities and physiological features.</title>
        <authorList>
            <person name="Aklujkar M."/>
            <person name="Haveman S.A."/>
            <person name="Didonato R.Jr."/>
            <person name="Chertkov O."/>
            <person name="Han C.S."/>
            <person name="Land M.L."/>
            <person name="Brown P."/>
            <person name="Lovley D.R."/>
        </authorList>
    </citation>
    <scope>NUCLEOTIDE SEQUENCE [LARGE SCALE GENOMIC DNA]</scope>
    <source>
        <strain evidence="12">DSM 2380 / NBRC 103641 / GraBd1</strain>
    </source>
</reference>
<dbReference type="PANTHER" id="PTHR43065">
    <property type="entry name" value="SENSOR HISTIDINE KINASE"/>
    <property type="match status" value="1"/>
</dbReference>
<evidence type="ECO:0000256" key="5">
    <source>
        <dbReference type="ARBA" id="ARBA00022741"/>
    </source>
</evidence>
<dbReference type="SMART" id="SM00387">
    <property type="entry name" value="HATPase_c"/>
    <property type="match status" value="1"/>
</dbReference>
<dbReference type="AlphaFoldDB" id="Q3A323"/>
<evidence type="ECO:0000256" key="1">
    <source>
        <dbReference type="ARBA" id="ARBA00000085"/>
    </source>
</evidence>
<keyword evidence="3" id="KW-0597">Phosphoprotein</keyword>
<dbReference type="Gene3D" id="3.30.450.20">
    <property type="entry name" value="PAS domain"/>
    <property type="match status" value="1"/>
</dbReference>
<keyword evidence="7" id="KW-0067">ATP-binding</keyword>
<dbReference type="SMART" id="SM00388">
    <property type="entry name" value="HisKA"/>
    <property type="match status" value="1"/>
</dbReference>
<dbReference type="NCBIfam" id="TIGR00229">
    <property type="entry name" value="sensory_box"/>
    <property type="match status" value="1"/>
</dbReference>
<dbReference type="PANTHER" id="PTHR43065:SF10">
    <property type="entry name" value="PEROXIDE STRESS-ACTIVATED HISTIDINE KINASE MAK3"/>
    <property type="match status" value="1"/>
</dbReference>
<organism evidence="11 12">
    <name type="scientific">Syntrophotalea carbinolica (strain DSM 2380 / NBRC 103641 / GraBd1)</name>
    <name type="common">Pelobacter carbinolicus</name>
    <dbReference type="NCBI Taxonomy" id="338963"/>
    <lineage>
        <taxon>Bacteria</taxon>
        <taxon>Pseudomonadati</taxon>
        <taxon>Thermodesulfobacteriota</taxon>
        <taxon>Desulfuromonadia</taxon>
        <taxon>Desulfuromonadales</taxon>
        <taxon>Syntrophotaleaceae</taxon>
        <taxon>Syntrophotalea</taxon>
    </lineage>
</organism>
<feature type="domain" description="PAS" evidence="10">
    <location>
        <begin position="8"/>
        <end position="55"/>
    </location>
</feature>
<dbReference type="PRINTS" id="PR00344">
    <property type="entry name" value="BCTRLSENSOR"/>
</dbReference>
<keyword evidence="8" id="KW-0902">Two-component regulatory system</keyword>
<evidence type="ECO:0000256" key="7">
    <source>
        <dbReference type="ARBA" id="ARBA00022840"/>
    </source>
</evidence>
<dbReference type="EC" id="2.7.13.3" evidence="2"/>
<accession>Q3A323</accession>
<dbReference type="STRING" id="338963.Pcar_1993"/>
<dbReference type="CDD" id="cd00130">
    <property type="entry name" value="PAS"/>
    <property type="match status" value="1"/>
</dbReference>
<dbReference type="GO" id="GO:0006355">
    <property type="term" value="P:regulation of DNA-templated transcription"/>
    <property type="evidence" value="ECO:0007669"/>
    <property type="project" value="InterPro"/>
</dbReference>
<dbReference type="InterPro" id="IPR000014">
    <property type="entry name" value="PAS"/>
</dbReference>
<dbReference type="SUPFAM" id="SSF55785">
    <property type="entry name" value="PYP-like sensor domain (PAS domain)"/>
    <property type="match status" value="1"/>
</dbReference>
<dbReference type="InterPro" id="IPR003661">
    <property type="entry name" value="HisK_dim/P_dom"/>
</dbReference>
<dbReference type="InterPro" id="IPR004358">
    <property type="entry name" value="Sig_transdc_His_kin-like_C"/>
</dbReference>
<evidence type="ECO:0000256" key="6">
    <source>
        <dbReference type="ARBA" id="ARBA00022777"/>
    </source>
</evidence>
<gene>
    <name evidence="11" type="primary">gnfL</name>
    <name evidence="11" type="ordered locus">Pcar_1993</name>
</gene>
<evidence type="ECO:0000256" key="3">
    <source>
        <dbReference type="ARBA" id="ARBA00022553"/>
    </source>
</evidence>
<evidence type="ECO:0000259" key="9">
    <source>
        <dbReference type="PROSITE" id="PS50109"/>
    </source>
</evidence>
<evidence type="ECO:0000256" key="8">
    <source>
        <dbReference type="ARBA" id="ARBA00023012"/>
    </source>
</evidence>
<dbReference type="Proteomes" id="UP000002534">
    <property type="component" value="Chromosome"/>
</dbReference>
<dbReference type="SUPFAM" id="SSF47384">
    <property type="entry name" value="Homodimeric domain of signal transducing histidine kinase"/>
    <property type="match status" value="1"/>
</dbReference>
<dbReference type="Gene3D" id="3.30.565.10">
    <property type="entry name" value="Histidine kinase-like ATPase, C-terminal domain"/>
    <property type="match status" value="1"/>
</dbReference>
<evidence type="ECO:0000256" key="4">
    <source>
        <dbReference type="ARBA" id="ARBA00022679"/>
    </source>
</evidence>
<dbReference type="Pfam" id="PF02518">
    <property type="entry name" value="HATPase_c"/>
    <property type="match status" value="1"/>
</dbReference>
<dbReference type="CDD" id="cd00082">
    <property type="entry name" value="HisKA"/>
    <property type="match status" value="1"/>
</dbReference>
<dbReference type="PROSITE" id="PS50112">
    <property type="entry name" value="PAS"/>
    <property type="match status" value="1"/>
</dbReference>
<evidence type="ECO:0000256" key="2">
    <source>
        <dbReference type="ARBA" id="ARBA00012438"/>
    </source>
</evidence>
<keyword evidence="12" id="KW-1185">Reference proteome</keyword>
<dbReference type="HOGENOM" id="CLU_000445_114_39_7"/>
<dbReference type="PROSITE" id="PS50109">
    <property type="entry name" value="HIS_KIN"/>
    <property type="match status" value="1"/>
</dbReference>
<reference evidence="12" key="1">
    <citation type="submission" date="2005-10" db="EMBL/GenBank/DDBJ databases">
        <title>Complete sequence of Pelobacter carbinolicus DSM 2380.</title>
        <authorList>
            <person name="Copeland A."/>
            <person name="Lucas S."/>
            <person name="Lapidus A."/>
            <person name="Barry K."/>
            <person name="Detter J.C."/>
            <person name="Glavina T."/>
            <person name="Hammon N."/>
            <person name="Israni S."/>
            <person name="Pitluck S."/>
            <person name="Chertkov O."/>
            <person name="Schmutz J."/>
            <person name="Larimer F."/>
            <person name="Land M."/>
            <person name="Kyrpides N."/>
            <person name="Ivanova N."/>
            <person name="Richardson P."/>
        </authorList>
    </citation>
    <scope>NUCLEOTIDE SEQUENCE [LARGE SCALE GENOMIC DNA]</scope>
    <source>
        <strain evidence="12">DSM 2380 / NBRC 103641 / GraBd1</strain>
    </source>
</reference>
<dbReference type="SMART" id="SM00091">
    <property type="entry name" value="PAS"/>
    <property type="match status" value="1"/>
</dbReference>
<dbReference type="InterPro" id="IPR013767">
    <property type="entry name" value="PAS_fold"/>
</dbReference>
<dbReference type="KEGG" id="pca:Pcar_1993"/>
<dbReference type="GO" id="GO:0005524">
    <property type="term" value="F:ATP binding"/>
    <property type="evidence" value="ECO:0007669"/>
    <property type="project" value="UniProtKB-KW"/>
</dbReference>
<evidence type="ECO:0000313" key="11">
    <source>
        <dbReference type="EMBL" id="ABA89234.1"/>
    </source>
</evidence>
<dbReference type="InterPro" id="IPR035965">
    <property type="entry name" value="PAS-like_dom_sf"/>
</dbReference>
<proteinExistence type="predicted"/>
<keyword evidence="4" id="KW-0808">Transferase</keyword>
<keyword evidence="6 11" id="KW-0418">Kinase</keyword>
<evidence type="ECO:0000259" key="10">
    <source>
        <dbReference type="PROSITE" id="PS50112"/>
    </source>
</evidence>
<evidence type="ECO:0000313" key="12">
    <source>
        <dbReference type="Proteomes" id="UP000002534"/>
    </source>
</evidence>
<sequence>MKNKEPKDRSLYMRVLENMEEAVVAIDNAERIVLFNPAAQICTGYSERQALKRSMGDLFGSSSEFLRLVRSALQSGRSITSHEDLLLHRSSAAPLPVGLSASPLFNREGVQEGAVLILRDHSQIRELEETVRQADRLAMLGTLAAGLAHEIKNPLGGIKGAAQLLNLELPPDNPLREYTRVMTREVNRVNDLIEELLDLTRPRPTQLGEVNLSRILADQILMQKQGHPDKQITYHMQLDPSIPPIRGDENLLSRLFLNLLKNAAEAIEGEGTITVTSRIAGQYLYNKPGERPVPMVTVEIQDNGPGIPPDELDRIFTPFFTTKTKGCGLGLAICQKIINEHQGSLRVSSQAGQGTSFTISLPLKRG</sequence>
<feature type="domain" description="Histidine kinase" evidence="9">
    <location>
        <begin position="146"/>
        <end position="365"/>
    </location>
</feature>
<dbReference type="Pfam" id="PF00512">
    <property type="entry name" value="HisKA"/>
    <property type="match status" value="1"/>
</dbReference>
<dbReference type="SUPFAM" id="SSF55874">
    <property type="entry name" value="ATPase domain of HSP90 chaperone/DNA topoisomerase II/histidine kinase"/>
    <property type="match status" value="1"/>
</dbReference>
<comment type="catalytic activity">
    <reaction evidence="1">
        <text>ATP + protein L-histidine = ADP + protein N-phospho-L-histidine.</text>
        <dbReference type="EC" id="2.7.13.3"/>
    </reaction>
</comment>
<dbReference type="GO" id="GO:0000155">
    <property type="term" value="F:phosphorelay sensor kinase activity"/>
    <property type="evidence" value="ECO:0007669"/>
    <property type="project" value="InterPro"/>
</dbReference>
<keyword evidence="5" id="KW-0547">Nucleotide-binding</keyword>